<dbReference type="SUPFAM" id="SSF51182">
    <property type="entry name" value="RmlC-like cupins"/>
    <property type="match status" value="2"/>
</dbReference>
<dbReference type="AlphaFoldDB" id="A0A6J6FXG2"/>
<dbReference type="EMBL" id="CAEZUG010000038">
    <property type="protein sequence ID" value="CAB4593732.1"/>
    <property type="molecule type" value="Genomic_DNA"/>
</dbReference>
<feature type="domain" description="Cupin type-2" evidence="1">
    <location>
        <begin position="175"/>
        <end position="235"/>
    </location>
</feature>
<organism evidence="2">
    <name type="scientific">freshwater metagenome</name>
    <dbReference type="NCBI Taxonomy" id="449393"/>
    <lineage>
        <taxon>unclassified sequences</taxon>
        <taxon>metagenomes</taxon>
        <taxon>ecological metagenomes</taxon>
    </lineage>
</organism>
<protein>
    <submittedName>
        <fullName evidence="2">Unannotated protein</fullName>
    </submittedName>
</protein>
<name>A0A6J6FXG2_9ZZZZ</name>
<dbReference type="InterPro" id="IPR011051">
    <property type="entry name" value="RmlC_Cupin_sf"/>
</dbReference>
<sequence>MKPGIVFSAVSQTIAKESISRRGEATCTSLIDGGTYAEAMTAVEISLTGDATPLVKVKHDTLIYTRSGSATLEISDSDGVNRQVMKSGSAALIRSGSTFNWVGGNDLRALEVSVPDVSGPFARKQIVPTQNYARFVEQGSSDKSAATSNREFEVLYDADNGSAHATMFIGFIPPSGAPAHYHLYDEICHIVAGGGELHVGDTVQTLSVGSTFIVAPRLLHALVNNRDEDLCLLGIFRPAGSPAAAYYPDGRPAPGYVES</sequence>
<dbReference type="InterPro" id="IPR014710">
    <property type="entry name" value="RmlC-like_jellyroll"/>
</dbReference>
<evidence type="ECO:0000259" key="1">
    <source>
        <dbReference type="Pfam" id="PF07883"/>
    </source>
</evidence>
<gene>
    <name evidence="2" type="ORF">UFOPK1795_00744</name>
</gene>
<proteinExistence type="predicted"/>
<dbReference type="InterPro" id="IPR013096">
    <property type="entry name" value="Cupin_2"/>
</dbReference>
<accession>A0A6J6FXG2</accession>
<reference evidence="2" key="1">
    <citation type="submission" date="2020-05" db="EMBL/GenBank/DDBJ databases">
        <authorList>
            <person name="Chiriac C."/>
            <person name="Salcher M."/>
            <person name="Ghai R."/>
            <person name="Kavagutti S V."/>
        </authorList>
    </citation>
    <scope>NUCLEOTIDE SEQUENCE</scope>
</reference>
<dbReference type="Pfam" id="PF07883">
    <property type="entry name" value="Cupin_2"/>
    <property type="match status" value="1"/>
</dbReference>
<dbReference type="Gene3D" id="2.60.120.10">
    <property type="entry name" value="Jelly Rolls"/>
    <property type="match status" value="1"/>
</dbReference>
<evidence type="ECO:0000313" key="2">
    <source>
        <dbReference type="EMBL" id="CAB4593732.1"/>
    </source>
</evidence>